<keyword evidence="1" id="KW-1133">Transmembrane helix</keyword>
<gene>
    <name evidence="2" type="ORF">EVJ46_06280</name>
</gene>
<evidence type="ECO:0000313" key="3">
    <source>
        <dbReference type="Proteomes" id="UP000316562"/>
    </source>
</evidence>
<accession>A0A519BH66</accession>
<proteinExistence type="predicted"/>
<comment type="caution">
    <text evidence="2">The sequence shown here is derived from an EMBL/GenBank/DDBJ whole genome shotgun (WGS) entry which is preliminary data.</text>
</comment>
<evidence type="ECO:0000313" key="2">
    <source>
        <dbReference type="EMBL" id="RZD16611.1"/>
    </source>
</evidence>
<name>A0A519BH66_ACIG2</name>
<feature type="transmembrane region" description="Helical" evidence="1">
    <location>
        <begin position="96"/>
        <end position="121"/>
    </location>
</feature>
<dbReference type="Proteomes" id="UP000316562">
    <property type="component" value="Unassembled WGS sequence"/>
</dbReference>
<evidence type="ECO:0000256" key="1">
    <source>
        <dbReference type="SAM" id="Phobius"/>
    </source>
</evidence>
<sequence length="126" mass="13377">MNRLILFYLNHDKLFSILSLLIVGISSYFAFTATAHAYIQPINPSTNVGSINTGATGILNTAITWVCYRLAPATTVLGIVKGLYDIKFHRPEAARKAFITGVAGAGIMIAPTIVNAIIGIVNGNGV</sequence>
<reference evidence="2 3" key="1">
    <citation type="journal article" date="2019" name="ISME J.">
        <title>Insights into ecological role of a new deltaproteobacterial order Candidatus Acidulodesulfobacterales by metagenomics and metatranscriptomics.</title>
        <authorList>
            <person name="Tan S."/>
            <person name="Liu J."/>
            <person name="Fang Y."/>
            <person name="Hedlund B.P."/>
            <person name="Lian Z.H."/>
            <person name="Huang L.Y."/>
            <person name="Li J.T."/>
            <person name="Huang L.N."/>
            <person name="Li W.J."/>
            <person name="Jiang H.C."/>
            <person name="Dong H.L."/>
            <person name="Shu W.S."/>
        </authorList>
    </citation>
    <scope>NUCLEOTIDE SEQUENCE [LARGE SCALE GENOMIC DNA]</scope>
    <source>
        <strain evidence="2">AP2</strain>
    </source>
</reference>
<dbReference type="EMBL" id="SGBC01000002">
    <property type="protein sequence ID" value="RZD16611.1"/>
    <property type="molecule type" value="Genomic_DNA"/>
</dbReference>
<feature type="transmembrane region" description="Helical" evidence="1">
    <location>
        <begin position="61"/>
        <end position="84"/>
    </location>
</feature>
<keyword evidence="1" id="KW-0812">Transmembrane</keyword>
<protein>
    <submittedName>
        <fullName evidence="2">Uncharacterized protein</fullName>
    </submittedName>
</protein>
<organism evidence="2 3">
    <name type="scientific">Acididesulfobacter guangdongensis</name>
    <dbReference type="NCBI Taxonomy" id="2597225"/>
    <lineage>
        <taxon>Bacteria</taxon>
        <taxon>Deltaproteobacteria</taxon>
        <taxon>Candidatus Acidulodesulfobacterales</taxon>
        <taxon>Candidatus Acididesulfobacter</taxon>
    </lineage>
</organism>
<dbReference type="AlphaFoldDB" id="A0A519BH66"/>
<keyword evidence="1" id="KW-0472">Membrane</keyword>